<dbReference type="PROSITE" id="PS51371">
    <property type="entry name" value="CBS"/>
    <property type="match status" value="2"/>
</dbReference>
<dbReference type="Pfam" id="PF03471">
    <property type="entry name" value="CorC_HlyC"/>
    <property type="match status" value="1"/>
</dbReference>
<dbReference type="InterPro" id="IPR046342">
    <property type="entry name" value="CBS_dom_sf"/>
</dbReference>
<evidence type="ECO:0000256" key="9">
    <source>
        <dbReference type="PROSITE-ProRule" id="PRU00703"/>
    </source>
</evidence>
<dbReference type="RefSeq" id="WP_303952627.1">
    <property type="nucleotide sequence ID" value="NZ_JAGZXI010000006.1"/>
</dbReference>
<dbReference type="AlphaFoldDB" id="A0A943TA59"/>
<feature type="domain" description="CBS" evidence="12">
    <location>
        <begin position="209"/>
        <end position="270"/>
    </location>
</feature>
<dbReference type="Pfam" id="PF00571">
    <property type="entry name" value="CBS"/>
    <property type="match status" value="2"/>
</dbReference>
<evidence type="ECO:0000259" key="12">
    <source>
        <dbReference type="PROSITE" id="PS51371"/>
    </source>
</evidence>
<dbReference type="SMART" id="SM01091">
    <property type="entry name" value="CorC_HlyC"/>
    <property type="match status" value="1"/>
</dbReference>
<evidence type="ECO:0000256" key="1">
    <source>
        <dbReference type="ARBA" id="ARBA00004651"/>
    </source>
</evidence>
<feature type="transmembrane region" description="Helical" evidence="11">
    <location>
        <begin position="68"/>
        <end position="86"/>
    </location>
</feature>
<comment type="subcellular location">
    <subcellularLocation>
        <location evidence="1">Cell membrane</location>
        <topology evidence="1">Multi-pass membrane protein</topology>
    </subcellularLocation>
</comment>
<keyword evidence="8 11" id="KW-0472">Membrane</keyword>
<feature type="domain" description="CBS" evidence="12">
    <location>
        <begin position="280"/>
        <end position="337"/>
    </location>
</feature>
<evidence type="ECO:0000313" key="13">
    <source>
        <dbReference type="EMBL" id="MBS6634964.1"/>
    </source>
</evidence>
<dbReference type="CDD" id="cd04590">
    <property type="entry name" value="CBS_pair_CorC_HlyC_assoc"/>
    <property type="match status" value="1"/>
</dbReference>
<comment type="caution">
    <text evidence="13">The sequence shown here is derived from an EMBL/GenBank/DDBJ whole genome shotgun (WGS) entry which is preliminary data.</text>
</comment>
<dbReference type="InterPro" id="IPR044751">
    <property type="entry name" value="Ion_transp-like_CBS"/>
</dbReference>
<feature type="transmembrane region" description="Helical" evidence="11">
    <location>
        <begin position="93"/>
        <end position="115"/>
    </location>
</feature>
<sequence length="463" mass="51081">MGIFISILLAVVALGFTVVAAIAETAFTYLPHNEAEEAVEAHPGTLGAHVLERTLKGESEVYTHPLRLTRLLAAATAVLATMTFWLELVGVQVLAAFLALVLVTFIGYPVLHVLARSAGRNRPVSSIRVLARLVHYLSKLLAPVTGLLDQLSKRIAPAREAEAPAGVFEEEELREFLERASDAETIEDDEAQMVQSVFEMDDLRIRSLMVPRTDMLTVGRDVPLREALSLFLRSGYSRMPVIGDSSDEILGILYLKDSMRTYILHSEAPESTPMPALVEIMRPARFEPETKRAMDLLRDMQRESTHVAVVVDEYGGTAGLVTLEDLIEELVGDISDEYDHERPEYTLNDDGTFRLSARLGIDELGEIFGIDLEDEDVDTVGGLLAKHLGMVPIVGSETTIHGIHIRAIGSSGRRHQVDMLQAWYEPPREDEEGQGREETGDDAPGTRELPALETKVQPRGELS</sequence>
<dbReference type="GO" id="GO:0050660">
    <property type="term" value="F:flavin adenine dinucleotide binding"/>
    <property type="evidence" value="ECO:0007669"/>
    <property type="project" value="InterPro"/>
</dbReference>
<evidence type="ECO:0000256" key="3">
    <source>
        <dbReference type="ARBA" id="ARBA00022475"/>
    </source>
</evidence>
<evidence type="ECO:0000313" key="14">
    <source>
        <dbReference type="Proteomes" id="UP000739069"/>
    </source>
</evidence>
<evidence type="ECO:0000256" key="2">
    <source>
        <dbReference type="ARBA" id="ARBA00006337"/>
    </source>
</evidence>
<dbReference type="Pfam" id="PF01595">
    <property type="entry name" value="CNNM"/>
    <property type="match status" value="1"/>
</dbReference>
<dbReference type="InterPro" id="IPR000644">
    <property type="entry name" value="CBS_dom"/>
</dbReference>
<organism evidence="13 14">
    <name type="scientific">Rothia mucilaginosa</name>
    <dbReference type="NCBI Taxonomy" id="43675"/>
    <lineage>
        <taxon>Bacteria</taxon>
        <taxon>Bacillati</taxon>
        <taxon>Actinomycetota</taxon>
        <taxon>Actinomycetes</taxon>
        <taxon>Micrococcales</taxon>
        <taxon>Micrococcaceae</taxon>
        <taxon>Rothia</taxon>
    </lineage>
</organism>
<dbReference type="Proteomes" id="UP000739069">
    <property type="component" value="Unassembled WGS sequence"/>
</dbReference>
<protein>
    <submittedName>
        <fullName evidence="13">HlyC/CorC family transporter</fullName>
    </submittedName>
</protein>
<dbReference type="Gene3D" id="3.10.580.10">
    <property type="entry name" value="CBS-domain"/>
    <property type="match status" value="1"/>
</dbReference>
<feature type="region of interest" description="Disordered" evidence="10">
    <location>
        <begin position="423"/>
        <end position="463"/>
    </location>
</feature>
<dbReference type="SUPFAM" id="SSF54631">
    <property type="entry name" value="CBS-domain pair"/>
    <property type="match status" value="1"/>
</dbReference>
<keyword evidence="5" id="KW-0677">Repeat</keyword>
<dbReference type="SUPFAM" id="SSF56176">
    <property type="entry name" value="FAD-binding/transporter-associated domain-like"/>
    <property type="match status" value="1"/>
</dbReference>
<keyword evidence="7 9" id="KW-0129">CBS domain</keyword>
<evidence type="ECO:0000256" key="4">
    <source>
        <dbReference type="ARBA" id="ARBA00022692"/>
    </source>
</evidence>
<reference evidence="13" key="1">
    <citation type="submission" date="2021-02" db="EMBL/GenBank/DDBJ databases">
        <title>Infant gut strain persistence is associated with maternal origin, phylogeny, and functional potential including surface adhesion and iron acquisition.</title>
        <authorList>
            <person name="Lou Y.C."/>
        </authorList>
    </citation>
    <scope>NUCLEOTIDE SEQUENCE</scope>
    <source>
        <strain evidence="13">L1_008_092G1_dasL1_008_092G1_concoct_16</strain>
    </source>
</reference>
<gene>
    <name evidence="13" type="ORF">KH265_04815</name>
</gene>
<keyword evidence="3" id="KW-1003">Cell membrane</keyword>
<dbReference type="FunFam" id="3.10.580.10:FF:000002">
    <property type="entry name" value="Magnesium/cobalt efflux protein CorC"/>
    <property type="match status" value="1"/>
</dbReference>
<evidence type="ECO:0000256" key="5">
    <source>
        <dbReference type="ARBA" id="ARBA00022737"/>
    </source>
</evidence>
<dbReference type="Gene3D" id="3.30.465.10">
    <property type="match status" value="1"/>
</dbReference>
<evidence type="ECO:0000256" key="10">
    <source>
        <dbReference type="SAM" id="MobiDB-lite"/>
    </source>
</evidence>
<evidence type="ECO:0000256" key="11">
    <source>
        <dbReference type="SAM" id="Phobius"/>
    </source>
</evidence>
<evidence type="ECO:0000256" key="6">
    <source>
        <dbReference type="ARBA" id="ARBA00022989"/>
    </source>
</evidence>
<accession>A0A943TA59</accession>
<comment type="similarity">
    <text evidence="2">Belongs to the UPF0053 family.</text>
</comment>
<evidence type="ECO:0000256" key="7">
    <source>
        <dbReference type="ARBA" id="ARBA00023122"/>
    </source>
</evidence>
<dbReference type="InterPro" id="IPR002550">
    <property type="entry name" value="CNNM"/>
</dbReference>
<dbReference type="PANTHER" id="PTHR22777:SF32">
    <property type="entry name" value="UPF0053 INNER MEMBRANE PROTEIN YFJD"/>
    <property type="match status" value="1"/>
</dbReference>
<dbReference type="InterPro" id="IPR016169">
    <property type="entry name" value="FAD-bd_PCMH_sub2"/>
</dbReference>
<evidence type="ECO:0000256" key="8">
    <source>
        <dbReference type="ARBA" id="ARBA00023136"/>
    </source>
</evidence>
<name>A0A943TA59_9MICC</name>
<dbReference type="GO" id="GO:0005886">
    <property type="term" value="C:plasma membrane"/>
    <property type="evidence" value="ECO:0007669"/>
    <property type="project" value="UniProtKB-SubCell"/>
</dbReference>
<dbReference type="InterPro" id="IPR036318">
    <property type="entry name" value="FAD-bd_PCMH-like_sf"/>
</dbReference>
<dbReference type="EMBL" id="JAGZXI010000006">
    <property type="protein sequence ID" value="MBS6634964.1"/>
    <property type="molecule type" value="Genomic_DNA"/>
</dbReference>
<dbReference type="PANTHER" id="PTHR22777">
    <property type="entry name" value="HEMOLYSIN-RELATED"/>
    <property type="match status" value="1"/>
</dbReference>
<proteinExistence type="inferred from homology"/>
<dbReference type="InterPro" id="IPR005170">
    <property type="entry name" value="Transptr-assoc_dom"/>
</dbReference>
<keyword evidence="6 11" id="KW-1133">Transmembrane helix</keyword>
<keyword evidence="4 11" id="KW-0812">Transmembrane</keyword>